<feature type="region of interest" description="Disordered" evidence="2">
    <location>
        <begin position="21"/>
        <end position="106"/>
    </location>
</feature>
<name>A0A1D2MGS4_ORCCI</name>
<evidence type="ECO:0000256" key="1">
    <source>
        <dbReference type="SAM" id="Coils"/>
    </source>
</evidence>
<evidence type="ECO:0000256" key="2">
    <source>
        <dbReference type="SAM" id="MobiDB-lite"/>
    </source>
</evidence>
<reference evidence="3 4" key="1">
    <citation type="journal article" date="2016" name="Genome Biol. Evol.">
        <title>Gene Family Evolution Reflects Adaptation to Soil Environmental Stressors in the Genome of the Collembolan Orchesella cincta.</title>
        <authorList>
            <person name="Faddeeva-Vakhrusheva A."/>
            <person name="Derks M.F."/>
            <person name="Anvar S.Y."/>
            <person name="Agamennone V."/>
            <person name="Suring W."/>
            <person name="Smit S."/>
            <person name="van Straalen N.M."/>
            <person name="Roelofs D."/>
        </authorList>
    </citation>
    <scope>NUCLEOTIDE SEQUENCE [LARGE SCALE GENOMIC DNA]</scope>
    <source>
        <tissue evidence="3">Mixed pool</tissue>
    </source>
</reference>
<feature type="non-terminal residue" evidence="3">
    <location>
        <position position="1"/>
    </location>
</feature>
<protein>
    <submittedName>
        <fullName evidence="3">NF-X1-type zinc finger protein NFXL1</fullName>
    </submittedName>
</protein>
<dbReference type="AlphaFoldDB" id="A0A1D2MGS4"/>
<comment type="caution">
    <text evidence="3">The sequence shown here is derived from an EMBL/GenBank/DDBJ whole genome shotgun (WGS) entry which is preliminary data.</text>
</comment>
<feature type="coiled-coil region" evidence="1">
    <location>
        <begin position="147"/>
        <end position="188"/>
    </location>
</feature>
<accession>A0A1D2MGS4</accession>
<feature type="compositionally biased region" description="Polar residues" evidence="2">
    <location>
        <begin position="634"/>
        <end position="652"/>
    </location>
</feature>
<evidence type="ECO:0000313" key="4">
    <source>
        <dbReference type="Proteomes" id="UP000094527"/>
    </source>
</evidence>
<dbReference type="EMBL" id="LJIJ01001324">
    <property type="protein sequence ID" value="ODM92123.1"/>
    <property type="molecule type" value="Genomic_DNA"/>
</dbReference>
<keyword evidence="4" id="KW-1185">Reference proteome</keyword>
<organism evidence="3 4">
    <name type="scientific">Orchesella cincta</name>
    <name type="common">Springtail</name>
    <name type="synonym">Podura cincta</name>
    <dbReference type="NCBI Taxonomy" id="48709"/>
    <lineage>
        <taxon>Eukaryota</taxon>
        <taxon>Metazoa</taxon>
        <taxon>Ecdysozoa</taxon>
        <taxon>Arthropoda</taxon>
        <taxon>Hexapoda</taxon>
        <taxon>Collembola</taxon>
        <taxon>Entomobryomorpha</taxon>
        <taxon>Entomobryoidea</taxon>
        <taxon>Orchesellidae</taxon>
        <taxon>Orchesellinae</taxon>
        <taxon>Orchesella</taxon>
    </lineage>
</organism>
<feature type="coiled-coil region" evidence="1">
    <location>
        <begin position="256"/>
        <end position="331"/>
    </location>
</feature>
<feature type="region of interest" description="Disordered" evidence="2">
    <location>
        <begin position="612"/>
        <end position="652"/>
    </location>
</feature>
<feature type="region of interest" description="Disordered" evidence="2">
    <location>
        <begin position="353"/>
        <end position="374"/>
    </location>
</feature>
<proteinExistence type="predicted"/>
<keyword evidence="1" id="KW-0175">Coiled coil</keyword>
<sequence length="652" mass="73366">KDLKPSKMDYGNMFGGHPNLMSYGYGTPQELQRMPGNAPPQDHQRMHGSDQDHQRMHGNAPPQDHQRMHGNAPPQDLQRMHGSGPPQDHQRMHGSGPPQDHQRMPGRPRISECMAPRTRHHKIKVVGPPRARFTTLWNEARQRKYMIAECEDTIENLKTALAELAETNKELESEVHRLDMEATACETNYEKNLKEKELIENEYHLLSKEMDQVSDGICKKQTQQQNIETFHKEKMDIIFKTEERYMAEYMKNPTTAKMFENRKKTAELEAQMQEKSEELQTITNELRTINIHFSEEWPVFVKKCVKIAEARAEINQKLKTRDQLRKELENAIKFNGFSSLRLQMTLDRISPLRARDQDSYQRSGYPSRNVSSFTKPKRSLTFQNMDRILSQSTLRESGDNRKSFKASSLENARKYIPMSTLRSSGSSLVSQLKSRLKGTVLVNPMPRNPDPPSIIPPSQNPQPLQIRTSVAVAPSRNEDNEHSSFSQQSQAVAYFPPANVETSAPPSTTPPGENVSISKSQTLEIGDSNENDKAVCDKNVEQQADCQILNQPTKAPLVGGPYSMSFSQSQGHMGIPGSPLKRISNPQPFLQPSSPVTSEFNFFGSGFNMGGQSPAPTGSTSGGGYDIFGGLFSDQPSSGTQQSSSINDFFPF</sequence>
<gene>
    <name evidence="3" type="ORF">Ocin01_14561</name>
</gene>
<evidence type="ECO:0000313" key="3">
    <source>
        <dbReference type="EMBL" id="ODM92123.1"/>
    </source>
</evidence>
<feature type="compositionally biased region" description="Basic and acidic residues" evidence="2">
    <location>
        <begin position="42"/>
        <end position="55"/>
    </location>
</feature>
<dbReference type="Proteomes" id="UP000094527">
    <property type="component" value="Unassembled WGS sequence"/>
</dbReference>
<feature type="compositionally biased region" description="Polar residues" evidence="2">
    <location>
        <begin position="360"/>
        <end position="374"/>
    </location>
</feature>